<organism evidence="2 3">
    <name type="scientific">Mycoplasma phocimorsus</name>
    <dbReference type="NCBI Taxonomy" id="3045839"/>
    <lineage>
        <taxon>Bacteria</taxon>
        <taxon>Bacillati</taxon>
        <taxon>Mycoplasmatota</taxon>
        <taxon>Mollicutes</taxon>
        <taxon>Mycoplasmataceae</taxon>
        <taxon>Mycoplasma</taxon>
    </lineage>
</organism>
<dbReference type="InterPro" id="IPR012337">
    <property type="entry name" value="RNaseH-like_sf"/>
</dbReference>
<dbReference type="InterPro" id="IPR050900">
    <property type="entry name" value="Transposase_IS3/IS150/IS904"/>
</dbReference>
<dbReference type="PANTHER" id="PTHR46889:SF4">
    <property type="entry name" value="TRANSPOSASE INSO FOR INSERTION SEQUENCE ELEMENT IS911B-RELATED"/>
    <property type="match status" value="1"/>
</dbReference>
<dbReference type="PROSITE" id="PS50994">
    <property type="entry name" value="INTEGRASE"/>
    <property type="match status" value="1"/>
</dbReference>
<dbReference type="RefSeq" id="WP_283827378.1">
    <property type="nucleotide sequence ID" value="NZ_JASDDP010000024.1"/>
</dbReference>
<dbReference type="EMBL" id="JASDDP010000024">
    <property type="protein sequence ID" value="MDJ1645982.1"/>
    <property type="molecule type" value="Genomic_DNA"/>
</dbReference>
<evidence type="ECO:0000313" key="2">
    <source>
        <dbReference type="EMBL" id="MDJ1645982.1"/>
    </source>
</evidence>
<dbReference type="GO" id="GO:0015074">
    <property type="term" value="P:DNA integration"/>
    <property type="evidence" value="ECO:0007669"/>
    <property type="project" value="InterPro"/>
</dbReference>
<gene>
    <name evidence="2" type="ORF">QLQ80_02735</name>
</gene>
<dbReference type="InterPro" id="IPR001584">
    <property type="entry name" value="Integrase_cat-core"/>
</dbReference>
<proteinExistence type="predicted"/>
<evidence type="ECO:0000313" key="3">
    <source>
        <dbReference type="Proteomes" id="UP001224428"/>
    </source>
</evidence>
<protein>
    <submittedName>
        <fullName evidence="2">Integrase core domain-containing protein</fullName>
    </submittedName>
</protein>
<evidence type="ECO:0000259" key="1">
    <source>
        <dbReference type="PROSITE" id="PS50994"/>
    </source>
</evidence>
<name>A0AAJ1PTM7_9MOLU</name>
<dbReference type="Gene3D" id="3.30.420.10">
    <property type="entry name" value="Ribonuclease H-like superfamily/Ribonuclease H"/>
    <property type="match status" value="1"/>
</dbReference>
<dbReference type="Proteomes" id="UP001224428">
    <property type="component" value="Unassembled WGS sequence"/>
</dbReference>
<dbReference type="AlphaFoldDB" id="A0AAJ1PTM7"/>
<dbReference type="GO" id="GO:0003676">
    <property type="term" value="F:nucleic acid binding"/>
    <property type="evidence" value="ECO:0007669"/>
    <property type="project" value="InterPro"/>
</dbReference>
<dbReference type="PANTHER" id="PTHR46889">
    <property type="entry name" value="TRANSPOSASE INSF FOR INSERTION SEQUENCE IS3B-RELATED"/>
    <property type="match status" value="1"/>
</dbReference>
<feature type="domain" description="Integrase catalytic" evidence="1">
    <location>
        <begin position="1"/>
        <end position="137"/>
    </location>
</feature>
<sequence length="137" mass="16380">MSAIISYKTKQIISWKLSTNNDLNFCFDNVNNLLKIIKNEKFIIHSDHEFQYTNKVYINKIRNNNEISLSRVGNSLDNREIEYWFSILKSEYLNRIEISKMTLKELKKVIRNFVNWYSNERIQSNLGWKTPQQVAVV</sequence>
<keyword evidence="3" id="KW-1185">Reference proteome</keyword>
<comment type="caution">
    <text evidence="2">The sequence shown here is derived from an EMBL/GenBank/DDBJ whole genome shotgun (WGS) entry which is preliminary data.</text>
</comment>
<dbReference type="SUPFAM" id="SSF53098">
    <property type="entry name" value="Ribonuclease H-like"/>
    <property type="match status" value="1"/>
</dbReference>
<dbReference type="InterPro" id="IPR036397">
    <property type="entry name" value="RNaseH_sf"/>
</dbReference>
<accession>A0AAJ1PTM7</accession>
<reference evidence="2" key="1">
    <citation type="submission" date="2023-05" db="EMBL/GenBank/DDBJ databases">
        <title>Mycoplasma phocimorsus sp. nov., isolated from Scandinavian patients with seal finger or septic arthritis after contact with seals.</title>
        <authorList>
            <person name="Skafte-Holm A."/>
            <person name="Pedersen T.R."/>
            <person name="Froelund M."/>
            <person name="Stegger M."/>
            <person name="Qvortrup K."/>
            <person name="Michaels D.L."/>
            <person name="Brown D.R."/>
            <person name="Jensen J.S."/>
        </authorList>
    </citation>
    <scope>NUCLEOTIDE SEQUENCE</scope>
    <source>
        <strain evidence="2">M5725</strain>
    </source>
</reference>
<dbReference type="Pfam" id="PF13683">
    <property type="entry name" value="rve_3"/>
    <property type="match status" value="1"/>
</dbReference>